<organism evidence="2 3">
    <name type="scientific">[Candida] anglica</name>
    <dbReference type="NCBI Taxonomy" id="148631"/>
    <lineage>
        <taxon>Eukaryota</taxon>
        <taxon>Fungi</taxon>
        <taxon>Dikarya</taxon>
        <taxon>Ascomycota</taxon>
        <taxon>Saccharomycotina</taxon>
        <taxon>Pichiomycetes</taxon>
        <taxon>Debaryomycetaceae</taxon>
        <taxon>Kurtzmaniella</taxon>
    </lineage>
</organism>
<feature type="region of interest" description="Disordered" evidence="1">
    <location>
        <begin position="120"/>
        <end position="146"/>
    </location>
</feature>
<evidence type="ECO:0000256" key="1">
    <source>
        <dbReference type="SAM" id="MobiDB-lite"/>
    </source>
</evidence>
<proteinExistence type="predicted"/>
<evidence type="ECO:0008006" key="4">
    <source>
        <dbReference type="Google" id="ProtNLM"/>
    </source>
</evidence>
<protein>
    <recommendedName>
        <fullName evidence="4">Shugoshin C-terminal domain-containing protein</fullName>
    </recommendedName>
</protein>
<sequence>MSRLDSLISFMDRLESKSNALLQTARDTSSLVHSASKLHNKIIHADETIGTLNHAISENYSCLHKLDQLHEKTFFLESSLPSNDTLTSETTWSNLNTEYKYILTQCKTLRANVSNKFEEEEEEEVGSLHDYNNNNNNNNNTPKDFKSLKNSISVSDIRLKPIRCRSKKMYKKKSKYRISSIYNINPLAYSPVMEVPNSDIEKYSPFPPQSGTFDDSECLGFKNNEESTVCTSPSRSMQFFTTPRNRSNSVPETHLTYPSRDSVSGLNIFNVDSSMKSTNILNNFQEQDSDTLRLNRLKHFISCDRGLNSVTGPSQLPPSQLAPLSTVNSPEFSCQAFNKTPTFTPVDGKNDIDNISICSDLSYYSPEKYDTKLEEDDFEKYLRKSRIDLREVLPNLVKRSTSHESVLSNHITVQEKHRFHNPIDNITLSSSMKVPAPTLQVSDDYIYYRGTESSQKDVTKDHNTKDLLNQVMSSQQPQIPPTDTISNINSSPKKVSFSLFNFNSSSSAPNLSTPPTSISFSDSLMSFVHSTPEKKKKLKKPEPPQPESRHVEISKTKPITIENTSHMRRIPPARSERTDGFHSKLTIGPNKTRILNHGESSYFRKPLVSKVSHNSLHEALSYSIMD</sequence>
<name>A0ABP0EBK2_9ASCO</name>
<evidence type="ECO:0000313" key="3">
    <source>
        <dbReference type="Proteomes" id="UP001497600"/>
    </source>
</evidence>
<feature type="region of interest" description="Disordered" evidence="1">
    <location>
        <begin position="531"/>
        <end position="552"/>
    </location>
</feature>
<gene>
    <name evidence="2" type="ORF">CAAN4_C03356</name>
</gene>
<dbReference type="Proteomes" id="UP001497600">
    <property type="component" value="Chromosome C"/>
</dbReference>
<reference evidence="2 3" key="1">
    <citation type="submission" date="2024-01" db="EMBL/GenBank/DDBJ databases">
        <authorList>
            <consortium name="Genoscope - CEA"/>
            <person name="William W."/>
        </authorList>
    </citation>
    <scope>NUCLEOTIDE SEQUENCE [LARGE SCALE GENOMIC DNA]</scope>
    <source>
        <strain evidence="2 3">29B2s-10</strain>
    </source>
</reference>
<keyword evidence="3" id="KW-1185">Reference proteome</keyword>
<dbReference type="EMBL" id="OZ004255">
    <property type="protein sequence ID" value="CAK7899581.1"/>
    <property type="molecule type" value="Genomic_DNA"/>
</dbReference>
<evidence type="ECO:0000313" key="2">
    <source>
        <dbReference type="EMBL" id="CAK7899581.1"/>
    </source>
</evidence>
<accession>A0ABP0EBK2</accession>